<evidence type="ECO:0000313" key="1">
    <source>
        <dbReference type="EMBL" id="KAE8387429.1"/>
    </source>
</evidence>
<proteinExistence type="predicted"/>
<dbReference type="OrthoDB" id="5979581at2759"/>
<name>A0A5N7C083_PETAA</name>
<dbReference type="Proteomes" id="UP000326877">
    <property type="component" value="Unassembled WGS sequence"/>
</dbReference>
<protein>
    <submittedName>
        <fullName evidence="1">Uncharacterized protein</fullName>
    </submittedName>
</protein>
<sequence length="181" mass="20733">MEYYQACGYHLVKICTASSNSLEIDVLSKLPAKMSLSDAKNGSSLAAQLTIAIRYMHSQEFVPEGLHRGNTLFQSFRGLNQLSTEQLYELHAKLIQELVKALPETKILLSDFDEAFSPLQEEKFKSQTSLLIRPPEAHRFTEHGDPIKEHSWQNQIWEDRFAMDAQRPRILEGLLALDSWE</sequence>
<accession>A0A5N7C083</accession>
<organism evidence="1">
    <name type="scientific">Petromyces alliaceus</name>
    <name type="common">Aspergillus alliaceus</name>
    <dbReference type="NCBI Taxonomy" id="209559"/>
    <lineage>
        <taxon>Eukaryota</taxon>
        <taxon>Fungi</taxon>
        <taxon>Dikarya</taxon>
        <taxon>Ascomycota</taxon>
        <taxon>Pezizomycotina</taxon>
        <taxon>Eurotiomycetes</taxon>
        <taxon>Eurotiomycetidae</taxon>
        <taxon>Eurotiales</taxon>
        <taxon>Aspergillaceae</taxon>
        <taxon>Aspergillus</taxon>
        <taxon>Aspergillus subgen. Circumdati</taxon>
    </lineage>
</organism>
<reference evidence="1" key="1">
    <citation type="submission" date="2019-04" db="EMBL/GenBank/DDBJ databases">
        <title>Friends and foes A comparative genomics studyof 23 Aspergillus species from section Flavi.</title>
        <authorList>
            <consortium name="DOE Joint Genome Institute"/>
            <person name="Kjaerbolling I."/>
            <person name="Vesth T."/>
            <person name="Frisvad J.C."/>
            <person name="Nybo J.L."/>
            <person name="Theobald S."/>
            <person name="Kildgaard S."/>
            <person name="Isbrandt T."/>
            <person name="Kuo A."/>
            <person name="Sato A."/>
            <person name="Lyhne E.K."/>
            <person name="Kogle M.E."/>
            <person name="Wiebenga A."/>
            <person name="Kun R.S."/>
            <person name="Lubbers R.J."/>
            <person name="Makela M.R."/>
            <person name="Barry K."/>
            <person name="Chovatia M."/>
            <person name="Clum A."/>
            <person name="Daum C."/>
            <person name="Haridas S."/>
            <person name="He G."/>
            <person name="LaButti K."/>
            <person name="Lipzen A."/>
            <person name="Mondo S."/>
            <person name="Riley R."/>
            <person name="Salamov A."/>
            <person name="Simmons B.A."/>
            <person name="Magnuson J.K."/>
            <person name="Henrissat B."/>
            <person name="Mortensen U.H."/>
            <person name="Larsen T.O."/>
            <person name="Devries R.P."/>
            <person name="Grigoriev I.V."/>
            <person name="Machida M."/>
            <person name="Baker S.E."/>
            <person name="Andersen M.R."/>
        </authorList>
    </citation>
    <scope>NUCLEOTIDE SEQUENCE [LARGE SCALE GENOMIC DNA]</scope>
    <source>
        <strain evidence="1">IBT 14317</strain>
    </source>
</reference>
<dbReference type="EMBL" id="ML735293">
    <property type="protein sequence ID" value="KAE8387429.1"/>
    <property type="molecule type" value="Genomic_DNA"/>
</dbReference>
<dbReference type="AlphaFoldDB" id="A0A5N7C083"/>
<gene>
    <name evidence="1" type="ORF">BDV23DRAFT_174668</name>
</gene>